<dbReference type="Pfam" id="PF03676">
    <property type="entry name" value="PHAF1"/>
    <property type="match status" value="1"/>
</dbReference>
<dbReference type="GO" id="GO:0043001">
    <property type="term" value="P:Golgi to plasma membrane protein transport"/>
    <property type="evidence" value="ECO:0007669"/>
    <property type="project" value="TreeGrafter"/>
</dbReference>
<dbReference type="GO" id="GO:0005802">
    <property type="term" value="C:trans-Golgi network"/>
    <property type="evidence" value="ECO:0007669"/>
    <property type="project" value="TreeGrafter"/>
</dbReference>
<feature type="region of interest" description="Disordered" evidence="2">
    <location>
        <begin position="1"/>
        <end position="22"/>
    </location>
</feature>
<comment type="similarity">
    <text evidence="1">Belongs to the PHAF1 family.</text>
</comment>
<keyword evidence="4" id="KW-1185">Reference proteome</keyword>
<dbReference type="PANTHER" id="PTHR13465:SF2">
    <property type="entry name" value="PHAGOSOME ASSEMBLY FACTOR 1"/>
    <property type="match status" value="1"/>
</dbReference>
<protein>
    <submittedName>
        <fullName evidence="3">Uncharacterized protein</fullName>
    </submittedName>
</protein>
<reference evidence="3 4" key="1">
    <citation type="journal article" date="2018" name="Mol. Biol. Evol.">
        <title>Broad Genomic Sampling Reveals a Smut Pathogenic Ancestry of the Fungal Clade Ustilaginomycotina.</title>
        <authorList>
            <person name="Kijpornyongpan T."/>
            <person name="Mondo S.J."/>
            <person name="Barry K."/>
            <person name="Sandor L."/>
            <person name="Lee J."/>
            <person name="Lipzen A."/>
            <person name="Pangilinan J."/>
            <person name="LaButti K."/>
            <person name="Hainaut M."/>
            <person name="Henrissat B."/>
            <person name="Grigoriev I.V."/>
            <person name="Spatafora J.W."/>
            <person name="Aime M.C."/>
        </authorList>
    </citation>
    <scope>NUCLEOTIDE SEQUENCE [LARGE SCALE GENOMIC DNA]</scope>
    <source>
        <strain evidence="3 4">MCA 4186</strain>
    </source>
</reference>
<dbReference type="InterPro" id="IPR039156">
    <property type="entry name" value="PHAF1/BROMI"/>
</dbReference>
<dbReference type="RefSeq" id="XP_025598311.1">
    <property type="nucleotide sequence ID" value="XM_025742504.1"/>
</dbReference>
<evidence type="ECO:0000256" key="1">
    <source>
        <dbReference type="ARBA" id="ARBA00024339"/>
    </source>
</evidence>
<evidence type="ECO:0000313" key="4">
    <source>
        <dbReference type="Proteomes" id="UP000245946"/>
    </source>
</evidence>
<dbReference type="Proteomes" id="UP000245946">
    <property type="component" value="Unassembled WGS sequence"/>
</dbReference>
<gene>
    <name evidence="3" type="ORF">FA09DRAFT_330189</name>
</gene>
<name>A0A316ZAT1_9BASI</name>
<organism evidence="3 4">
    <name type="scientific">Tilletiopsis washingtonensis</name>
    <dbReference type="NCBI Taxonomy" id="58919"/>
    <lineage>
        <taxon>Eukaryota</taxon>
        <taxon>Fungi</taxon>
        <taxon>Dikarya</taxon>
        <taxon>Basidiomycota</taxon>
        <taxon>Ustilaginomycotina</taxon>
        <taxon>Exobasidiomycetes</taxon>
        <taxon>Entylomatales</taxon>
        <taxon>Entylomatales incertae sedis</taxon>
        <taxon>Tilletiopsis</taxon>
    </lineage>
</organism>
<evidence type="ECO:0000313" key="3">
    <source>
        <dbReference type="EMBL" id="PWN98032.1"/>
    </source>
</evidence>
<accession>A0A316ZAT1</accession>
<dbReference type="EMBL" id="KZ819293">
    <property type="protein sequence ID" value="PWN98032.1"/>
    <property type="molecule type" value="Genomic_DNA"/>
</dbReference>
<dbReference type="OrthoDB" id="411211at2759"/>
<sequence length="430" mass="46196">MTRGSSPLPVPPSLPRAADDSSQLELQPGVALGPFRLGLTLHALLSYLRREARRWPRVEVTAGPTDAPPAPVMVALSLPDGATLHLAFETTSQRLQTAALHLPSASGSAPSAPLARYRGAPLPPLTRAAIQRIWGPTYPMRQHVRTHALLADEPSGSKEGSAVEHLLCYPGVAFGFEDPTQVARTVYLFRGLDPHAPEPAPPLHPSESQPPAITSARVKPGSSVQLTFSSGDEVELVLGHSTAQDVLADLGAPESRWHRDDQRLGIHFGPHEADEPSHDTDAAGIFHNYPSLGLDVLLERSQDQDSSVVSKVVLHSNSPGTALFGRYERVPWRIAASSDQSEVTYADSLVQLHKRLRPQGAGKWEHGGTVDGGPEAEAQRCPDIMELDRGADPELQRLRLDVRSRLIGFPGVVVEVGPGDRVSAVVLVPS</sequence>
<dbReference type="PANTHER" id="PTHR13465">
    <property type="entry name" value="UPF0183 PROTEIN"/>
    <property type="match status" value="1"/>
</dbReference>
<dbReference type="AlphaFoldDB" id="A0A316ZAT1"/>
<dbReference type="GeneID" id="37270048"/>
<evidence type="ECO:0000256" key="2">
    <source>
        <dbReference type="SAM" id="MobiDB-lite"/>
    </source>
</evidence>
<proteinExistence type="inferred from homology"/>
<dbReference type="InterPro" id="IPR005373">
    <property type="entry name" value="PHAF1"/>
</dbReference>